<sequence length="224" mass="25955">MHFLHPYYKLDYIELSWGGAEEQVKECAKGNHNAKNWQDEALKVVEETMEVYYKKQLRAEPVHSPTPTNEDQEVSRVLLSEYDCYHWSLPEMDDNQGWALELRQYLKDRLEDVTKSTNDHAILYPTLAWIALNILPHHASSVPCEWLFSASKQTADLHQAALGTKHFEELQILKFAWRASVPDNAAQNSAQIEEVELGEYCEILEAEDTSAEWDELLLDNDDLY</sequence>
<name>A0ACC0UN19_9AGAM</name>
<evidence type="ECO:0000313" key="2">
    <source>
        <dbReference type="Proteomes" id="UP001207468"/>
    </source>
</evidence>
<dbReference type="Proteomes" id="UP001207468">
    <property type="component" value="Unassembled WGS sequence"/>
</dbReference>
<evidence type="ECO:0000313" key="1">
    <source>
        <dbReference type="EMBL" id="KAI9512980.1"/>
    </source>
</evidence>
<accession>A0ACC0UN19</accession>
<dbReference type="EMBL" id="JAGFNK010000004">
    <property type="protein sequence ID" value="KAI9512980.1"/>
    <property type="molecule type" value="Genomic_DNA"/>
</dbReference>
<organism evidence="1 2">
    <name type="scientific">Russula earlei</name>
    <dbReference type="NCBI Taxonomy" id="71964"/>
    <lineage>
        <taxon>Eukaryota</taxon>
        <taxon>Fungi</taxon>
        <taxon>Dikarya</taxon>
        <taxon>Basidiomycota</taxon>
        <taxon>Agaricomycotina</taxon>
        <taxon>Agaricomycetes</taxon>
        <taxon>Russulales</taxon>
        <taxon>Russulaceae</taxon>
        <taxon>Russula</taxon>
    </lineage>
</organism>
<proteinExistence type="predicted"/>
<reference evidence="1" key="1">
    <citation type="submission" date="2021-03" db="EMBL/GenBank/DDBJ databases">
        <title>Evolutionary priming and transition to the ectomycorrhizal habit in an iconic lineage of mushroom-forming fungi: is preadaptation a requirement?</title>
        <authorList>
            <consortium name="DOE Joint Genome Institute"/>
            <person name="Looney B.P."/>
            <person name="Miyauchi S."/>
            <person name="Morin E."/>
            <person name="Drula E."/>
            <person name="Courty P.E."/>
            <person name="Chicoki N."/>
            <person name="Fauchery L."/>
            <person name="Kohler A."/>
            <person name="Kuo A."/>
            <person name="LaButti K."/>
            <person name="Pangilinan J."/>
            <person name="Lipzen A."/>
            <person name="Riley R."/>
            <person name="Andreopoulos W."/>
            <person name="He G."/>
            <person name="Johnson J."/>
            <person name="Barry K.W."/>
            <person name="Grigoriev I.V."/>
            <person name="Nagy L."/>
            <person name="Hibbett D."/>
            <person name="Henrissat B."/>
            <person name="Matheny P.B."/>
            <person name="Labbe J."/>
            <person name="Martin A.F."/>
        </authorList>
    </citation>
    <scope>NUCLEOTIDE SEQUENCE</scope>
    <source>
        <strain evidence="1">BPL698</strain>
    </source>
</reference>
<gene>
    <name evidence="1" type="ORF">F5148DRAFT_1279246</name>
</gene>
<comment type="caution">
    <text evidence="1">The sequence shown here is derived from an EMBL/GenBank/DDBJ whole genome shotgun (WGS) entry which is preliminary data.</text>
</comment>
<protein>
    <submittedName>
        <fullName evidence="1">Uncharacterized protein</fullName>
    </submittedName>
</protein>
<keyword evidence="2" id="KW-1185">Reference proteome</keyword>